<evidence type="ECO:0000313" key="1">
    <source>
        <dbReference type="EMBL" id="AIA56768.1"/>
    </source>
</evidence>
<dbReference type="AlphaFoldDB" id="A0A059ZZC0"/>
<evidence type="ECO:0000313" key="2">
    <source>
        <dbReference type="Proteomes" id="UP000005522"/>
    </source>
</evidence>
<organism evidence="1 2">
    <name type="scientific">Acidithiobacillus caldus (strain ATCC 51756 / DSM 8584 / KU)</name>
    <dbReference type="NCBI Taxonomy" id="637389"/>
    <lineage>
        <taxon>Bacteria</taxon>
        <taxon>Pseudomonadati</taxon>
        <taxon>Pseudomonadota</taxon>
        <taxon>Acidithiobacillia</taxon>
        <taxon>Acidithiobacillales</taxon>
        <taxon>Acidithiobacillaceae</taxon>
        <taxon>Acidithiobacillus</taxon>
    </lineage>
</organism>
<dbReference type="RefSeq" id="WP_040131415.1">
    <property type="nucleotide sequence ID" value="NZ_CP005987.1"/>
</dbReference>
<name>A0A059ZZC0_ACICK</name>
<dbReference type="KEGG" id="acz:Acaty_m0195"/>
<reference evidence="1 2" key="1">
    <citation type="journal article" date="2009" name="J. Bacteriol.">
        <title>Draft genome sequence of the extremely acidophilic bacterium Acidithiobacillus caldus ATCC 51756 reveals metabolic versatility in the genus Acidithiobacillus.</title>
        <authorList>
            <person name="Valdes J."/>
            <person name="Quatrini R."/>
            <person name="Hallberg K."/>
            <person name="Dopson M."/>
            <person name="Valenzuela P.D."/>
            <person name="Holmes D.S."/>
        </authorList>
    </citation>
    <scope>NUCLEOTIDE SEQUENCE [LARGE SCALE GENOMIC DNA]</scope>
    <source>
        <strain evidence="2">ATCC 51756 / DSM 8584 / KU</strain>
        <plasmid evidence="2">megaPlasmid mpAca1.1</plasmid>
    </source>
</reference>
<protein>
    <submittedName>
        <fullName evidence="1">Uncharacterized protein</fullName>
    </submittedName>
</protein>
<sequence length="103" mass="11606">MATTGKHWLNQNRIAPSIEPSISSDIEAISALRAALRTVTDKLETLYLDGPEKKERTKDDRDRYSGWIDEMYGSIAKARAILNATEDYAGVIERRRAGRPADR</sequence>
<proteinExistence type="predicted"/>
<dbReference type="Proteomes" id="UP000005522">
    <property type="component" value="Plasmid megap mpAca1.1"/>
</dbReference>
<gene>
    <name evidence="1" type="ORF">Acaty_m0195</name>
</gene>
<dbReference type="HOGENOM" id="CLU_2257579_0_0_6"/>
<keyword evidence="1" id="KW-0614">Plasmid</keyword>
<accession>A0A059ZZC0</accession>
<geneLocation type="plasmid" evidence="2">
    <name>megaPlasmid mpAca1.1</name>
</geneLocation>
<dbReference type="EMBL" id="CP005987">
    <property type="protein sequence ID" value="AIA56768.1"/>
    <property type="molecule type" value="Genomic_DNA"/>
</dbReference>